<dbReference type="InterPro" id="IPR036680">
    <property type="entry name" value="SPOR-like_sf"/>
</dbReference>
<gene>
    <name evidence="2" type="ORF">MNB_SV-13-1080</name>
</gene>
<reference evidence="2" key="1">
    <citation type="submission" date="2016-10" db="EMBL/GenBank/DDBJ databases">
        <authorList>
            <person name="de Groot N.N."/>
        </authorList>
    </citation>
    <scope>NUCLEOTIDE SEQUENCE</scope>
</reference>
<organism evidence="2">
    <name type="scientific">hydrothermal vent metagenome</name>
    <dbReference type="NCBI Taxonomy" id="652676"/>
    <lineage>
        <taxon>unclassified sequences</taxon>
        <taxon>metagenomes</taxon>
        <taxon>ecological metagenomes</taxon>
    </lineage>
</organism>
<feature type="domain" description="SPOR" evidence="1">
    <location>
        <begin position="35"/>
        <end position="114"/>
    </location>
</feature>
<name>A0A1W1CQ73_9ZZZZ</name>
<dbReference type="GO" id="GO:0042834">
    <property type="term" value="F:peptidoglycan binding"/>
    <property type="evidence" value="ECO:0007669"/>
    <property type="project" value="InterPro"/>
</dbReference>
<sequence length="114" mass="13520">MKIIIYLLLFSIMLFSKSEIPKYLNSLPHTNINLNKKQELFYIQVGAFKNKKYALVVQKNLEKLSYSTQITKRQVGISYYYKLLIGSYQSREEAELVKKTLPKKYEGAFILWER</sequence>
<evidence type="ECO:0000313" key="2">
    <source>
        <dbReference type="EMBL" id="SFV67865.1"/>
    </source>
</evidence>
<protein>
    <recommendedName>
        <fullName evidence="1">SPOR domain-containing protein</fullName>
    </recommendedName>
</protein>
<dbReference type="Pfam" id="PF05036">
    <property type="entry name" value="SPOR"/>
    <property type="match status" value="1"/>
</dbReference>
<dbReference type="SUPFAM" id="SSF110997">
    <property type="entry name" value="Sporulation related repeat"/>
    <property type="match status" value="1"/>
</dbReference>
<evidence type="ECO:0000259" key="1">
    <source>
        <dbReference type="PROSITE" id="PS51724"/>
    </source>
</evidence>
<accession>A0A1W1CQ73</accession>
<dbReference type="Gene3D" id="3.30.70.1070">
    <property type="entry name" value="Sporulation related repeat"/>
    <property type="match status" value="1"/>
</dbReference>
<dbReference type="EMBL" id="FPHM01000114">
    <property type="protein sequence ID" value="SFV67865.1"/>
    <property type="molecule type" value="Genomic_DNA"/>
</dbReference>
<proteinExistence type="predicted"/>
<dbReference type="PROSITE" id="PS51724">
    <property type="entry name" value="SPOR"/>
    <property type="match status" value="1"/>
</dbReference>
<dbReference type="InterPro" id="IPR007730">
    <property type="entry name" value="SPOR-like_dom"/>
</dbReference>
<dbReference type="AlphaFoldDB" id="A0A1W1CQ73"/>